<dbReference type="EMBL" id="MLYV02000518">
    <property type="protein sequence ID" value="PSR87076.1"/>
    <property type="molecule type" value="Genomic_DNA"/>
</dbReference>
<feature type="compositionally biased region" description="Low complexity" evidence="1">
    <location>
        <begin position="968"/>
        <end position="981"/>
    </location>
</feature>
<reference evidence="2 3" key="1">
    <citation type="submission" date="2018-02" db="EMBL/GenBank/DDBJ databases">
        <title>Genome sequence of the basidiomycete white-rot fungus Phlebia centrifuga.</title>
        <authorList>
            <person name="Granchi Z."/>
            <person name="Peng M."/>
            <person name="de Vries R.P."/>
            <person name="Hilden K."/>
            <person name="Makela M.R."/>
            <person name="Grigoriev I."/>
            <person name="Riley R."/>
        </authorList>
    </citation>
    <scope>NUCLEOTIDE SEQUENCE [LARGE SCALE GENOMIC DNA]</scope>
    <source>
        <strain evidence="2 3">FBCC195</strain>
    </source>
</reference>
<name>A0A2R6P8K2_9APHY</name>
<dbReference type="STRING" id="98765.A0A2R6P8K2"/>
<proteinExistence type="predicted"/>
<evidence type="ECO:0000313" key="3">
    <source>
        <dbReference type="Proteomes" id="UP000186601"/>
    </source>
</evidence>
<evidence type="ECO:0000256" key="1">
    <source>
        <dbReference type="SAM" id="MobiDB-lite"/>
    </source>
</evidence>
<dbReference type="Proteomes" id="UP000186601">
    <property type="component" value="Unassembled WGS sequence"/>
</dbReference>
<dbReference type="OrthoDB" id="5429442at2759"/>
<organism evidence="2 3">
    <name type="scientific">Hermanssonia centrifuga</name>
    <dbReference type="NCBI Taxonomy" id="98765"/>
    <lineage>
        <taxon>Eukaryota</taxon>
        <taxon>Fungi</taxon>
        <taxon>Dikarya</taxon>
        <taxon>Basidiomycota</taxon>
        <taxon>Agaricomycotina</taxon>
        <taxon>Agaricomycetes</taxon>
        <taxon>Polyporales</taxon>
        <taxon>Meruliaceae</taxon>
        <taxon>Hermanssonia</taxon>
    </lineage>
</organism>
<accession>A0A2R6P8K2</accession>
<dbReference type="AlphaFoldDB" id="A0A2R6P8K2"/>
<sequence>MCFGENNATHAAYLFNAQLGAHWDIASQCLKRHGSPFKPDERYQRSFSLAQFRFGSHRDGSQASIEDMMFSASFRKPSLEFLCNHDAVLRLFIEEGHYNLNITRASDQSVADKASNRALKQVEIALRVPFSFKAIRGQDSKIGNGLHTYSVLELGLLDAVLIDTKPTIPDARPALTFYLSQYLQLLHNSGQTVLLSLPDIARDGFRTEIDFSIAASSSVAASSGNVFGIAVDDINEYLTSRWCKVSMLNIYSLGFPDANVGSIVEYRNIWTGKKSDVYFHLNFGAPRVAPLCDKEAVLYLSLDEVSFYPNQDFIGVSRTYNDWELAIIMSLVEIRGEGGKVTGAKFTFKGSRFVSGISRFPGFDSTNKDAVRHRDRVIEFISTEYLGILESVQYNIIYEQNTEVLTSEPDSEDDLQDDVGGDKGVDLTPWKIAADRGEMFGFDQIMTVSHSVINAHFQTLWAGNVFDNTNDASISRWTYQEFFEATFKPITVHFLSNGRAVILIRINEGTLKLFKNKQPWSQSEKYKFSTVQVAFEVDVKMSTHSAMPGVTSRWMTRFESSNAFKDHGKNSNVTFNHIYLNLQDAQFVRELSRFDSLFTSPDKYTIKKVQAILTYLQSYYFPQLVGSGYHVLSTIPVWKSGPTLPPFALTSVTFRIHSKTEVTRMTYTNTKSSSQPVIVILGMAGGRPFPEVPVLPEWIVRPTKTTYHGSINISGRAFLDRLLQQFSQVNATTTIVPIFDGIDDEGWKLELVTWDKHPTKRRRAPKFVPVKGKGDEKWLRYRWQERDVWTHEHEGGGSLSAGAFGVSCITKNFLEIPLTCDGVSDALDIKVSGEIEFGVSFQGTSQKWSSKSSARWDATFSLQSSIEGLHVEILGSPVPEIAKAVVEGTVPANSEGVIPEKLFRNFLLSNTADFKGVLDVLKIFESSWSSCYPGLSTFTLSQPVFTRKGDLLFTLQPFLAVQQIVSPAAPASPGVPRSPVVDPRSRMKKRQTL</sequence>
<gene>
    <name evidence="2" type="ORF">PHLCEN_2v5246</name>
</gene>
<evidence type="ECO:0000313" key="2">
    <source>
        <dbReference type="EMBL" id="PSR87076.1"/>
    </source>
</evidence>
<keyword evidence="3" id="KW-1185">Reference proteome</keyword>
<feature type="region of interest" description="Disordered" evidence="1">
    <location>
        <begin position="968"/>
        <end position="993"/>
    </location>
</feature>
<protein>
    <submittedName>
        <fullName evidence="2">Uncharacterized protein</fullName>
    </submittedName>
</protein>
<comment type="caution">
    <text evidence="2">The sequence shown here is derived from an EMBL/GenBank/DDBJ whole genome shotgun (WGS) entry which is preliminary data.</text>
</comment>